<dbReference type="Proteomes" id="UP000054172">
    <property type="component" value="Unassembled WGS sequence"/>
</dbReference>
<protein>
    <submittedName>
        <fullName evidence="1">Uncharacterized protein</fullName>
    </submittedName>
</protein>
<dbReference type="EMBL" id="LIIK01000038">
    <property type="protein sequence ID" value="KQM08446.1"/>
    <property type="molecule type" value="Genomic_DNA"/>
</dbReference>
<evidence type="ECO:0000313" key="2">
    <source>
        <dbReference type="Proteomes" id="UP000054172"/>
    </source>
</evidence>
<name>A0A0Q4AX27_9BACT</name>
<reference evidence="1" key="1">
    <citation type="submission" date="2015-08" db="EMBL/GenBank/DDBJ databases">
        <title>Candidatus Bacteriodes Periocalifornicus.</title>
        <authorList>
            <person name="McLean J.S."/>
            <person name="Kelley S."/>
        </authorList>
    </citation>
    <scope>NUCLEOTIDE SEQUENCE [LARGE SCALE GENOMIC DNA]</scope>
    <source>
        <strain evidence="1">12B</strain>
    </source>
</reference>
<proteinExistence type="predicted"/>
<dbReference type="AlphaFoldDB" id="A0A0Q4AX27"/>
<dbReference type="PATRIC" id="fig|1702214.3.peg.1068"/>
<comment type="caution">
    <text evidence="1">The sequence shown here is derived from an EMBL/GenBank/DDBJ whole genome shotgun (WGS) entry which is preliminary data.</text>
</comment>
<organism evidence="1 2">
    <name type="scientific">Candidatus [Bacteroides] periocalifornicus</name>
    <dbReference type="NCBI Taxonomy" id="1702214"/>
    <lineage>
        <taxon>Bacteria</taxon>
        <taxon>Pseudomonadati</taxon>
        <taxon>Bacteroidota</taxon>
    </lineage>
</organism>
<accession>A0A0Q4AX27</accession>
<evidence type="ECO:0000313" key="1">
    <source>
        <dbReference type="EMBL" id="KQM08446.1"/>
    </source>
</evidence>
<keyword evidence="2" id="KW-1185">Reference proteome</keyword>
<gene>
    <name evidence="1" type="ORF">AL399_07370</name>
</gene>
<sequence>MAVAGGISLTSCNKDERPPETFTAHGRWLITRLEYKVEGEGFSIDLRRKEKGMASLKPTLEWLKTSLSLTPAKQQELASSMEKILDITAESFAHGLVYHLMADGEVVVPRVFGKINRLGGTWSETDAEVRVKTNTPELAPEISQGLAKSLLSLLLGCDMVLVKSDGRLFYTITFEQILAPLIAEYGKPAAGETAAQKAEREQMLKRLKDFGQKYGATPAVITLERA</sequence>